<evidence type="ECO:0000256" key="10">
    <source>
        <dbReference type="HAMAP-Rule" id="MF_01043"/>
    </source>
</evidence>
<comment type="function">
    <text evidence="10">Catalyzes the transfer of an acyl group from acyl-phosphate (acyl-PO(4)) to glycerol-3-phosphate (G3P) to form lysophosphatidic acid (LPA). This enzyme utilizes acyl-phosphate as fatty acyl donor, but not acyl-CoA or acyl-ACP.</text>
</comment>
<evidence type="ECO:0000313" key="11">
    <source>
        <dbReference type="EMBL" id="GGJ10260.1"/>
    </source>
</evidence>
<proteinExistence type="inferred from homology"/>
<keyword evidence="6 10" id="KW-0443">Lipid metabolism</keyword>
<keyword evidence="3 10" id="KW-0808">Transferase</keyword>
<evidence type="ECO:0000313" key="12">
    <source>
        <dbReference type="Proteomes" id="UP000637695"/>
    </source>
</evidence>
<dbReference type="NCBIfam" id="TIGR00023">
    <property type="entry name" value="glycerol-3-phosphate 1-O-acyltransferase PlsY"/>
    <property type="match status" value="1"/>
</dbReference>
<evidence type="ECO:0000256" key="7">
    <source>
        <dbReference type="ARBA" id="ARBA00023136"/>
    </source>
</evidence>
<dbReference type="SMART" id="SM01207">
    <property type="entry name" value="G3P_acyltransf"/>
    <property type="match status" value="1"/>
</dbReference>
<keyword evidence="7 10" id="KW-0472">Membrane</keyword>
<evidence type="ECO:0000256" key="5">
    <source>
        <dbReference type="ARBA" id="ARBA00022989"/>
    </source>
</evidence>
<organism evidence="11 12">
    <name type="scientific">Alicyclobacillus cellulosilyticus</name>
    <dbReference type="NCBI Taxonomy" id="1003997"/>
    <lineage>
        <taxon>Bacteria</taxon>
        <taxon>Bacillati</taxon>
        <taxon>Bacillota</taxon>
        <taxon>Bacilli</taxon>
        <taxon>Bacillales</taxon>
        <taxon>Alicyclobacillaceae</taxon>
        <taxon>Alicyclobacillus</taxon>
    </lineage>
</organism>
<reference evidence="11" key="2">
    <citation type="submission" date="2020-09" db="EMBL/GenBank/DDBJ databases">
        <authorList>
            <person name="Sun Q."/>
            <person name="Ohkuma M."/>
        </authorList>
    </citation>
    <scope>NUCLEOTIDE SEQUENCE</scope>
    <source>
        <strain evidence="11">JCM 18487</strain>
    </source>
</reference>
<comment type="similarity">
    <text evidence="10">Belongs to the PlsY family.</text>
</comment>
<dbReference type="EC" id="2.3.1.275" evidence="10"/>
<evidence type="ECO:0000256" key="6">
    <source>
        <dbReference type="ARBA" id="ARBA00023098"/>
    </source>
</evidence>
<sequence>MGNDMWLLCLLFAYGIGSISTSTIVSRVVARIDIREHGSGNAGATNTVRVLGLKWGLVVLIADVAKGVIASLLAMGWAHGTPWVVYAAGIAAIAGHNWPVFFGFRGGKGIATAIGVLSTWMLLPALAAGAVAVALLLLTRYVSLASLMFTILTPAFGVWFHAPWGAVAASAVIALLSIYRHRQNIVRLAKGKEHRIFHRQETRMTGK</sequence>
<dbReference type="EMBL" id="BMOY01000032">
    <property type="protein sequence ID" value="GGJ10260.1"/>
    <property type="molecule type" value="Genomic_DNA"/>
</dbReference>
<name>A0A917KGB0_9BACL</name>
<dbReference type="GO" id="GO:0008654">
    <property type="term" value="P:phospholipid biosynthetic process"/>
    <property type="evidence" value="ECO:0007669"/>
    <property type="project" value="UniProtKB-UniRule"/>
</dbReference>
<feature type="transmembrane region" description="Helical" evidence="10">
    <location>
        <begin position="83"/>
        <end position="104"/>
    </location>
</feature>
<dbReference type="Pfam" id="PF02660">
    <property type="entry name" value="G3P_acyltransf"/>
    <property type="match status" value="1"/>
</dbReference>
<dbReference type="InterPro" id="IPR003811">
    <property type="entry name" value="G3P_acylTferase_PlsY"/>
</dbReference>
<evidence type="ECO:0000256" key="3">
    <source>
        <dbReference type="ARBA" id="ARBA00022679"/>
    </source>
</evidence>
<comment type="caution">
    <text evidence="11">The sequence shown here is derived from an EMBL/GenBank/DDBJ whole genome shotgun (WGS) entry which is preliminary data.</text>
</comment>
<protein>
    <recommendedName>
        <fullName evidence="10">Glycerol-3-phosphate acyltransferase</fullName>
    </recommendedName>
    <alternativeName>
        <fullName evidence="10">Acyl-PO4 G3P acyltransferase</fullName>
    </alternativeName>
    <alternativeName>
        <fullName evidence="10">Acyl-phosphate--glycerol-3-phosphate acyltransferase</fullName>
    </alternativeName>
    <alternativeName>
        <fullName evidence="10">G3P acyltransferase</fullName>
        <shortName evidence="10">GPAT</shortName>
        <ecNumber evidence="10">2.3.1.275</ecNumber>
    </alternativeName>
    <alternativeName>
        <fullName evidence="10">Lysophosphatidic acid synthase</fullName>
        <shortName evidence="10">LPA synthase</shortName>
    </alternativeName>
</protein>
<keyword evidence="8 10" id="KW-0594">Phospholipid biosynthesis</keyword>
<accession>A0A917KGB0</accession>
<dbReference type="Proteomes" id="UP000637695">
    <property type="component" value="Unassembled WGS sequence"/>
</dbReference>
<keyword evidence="2 10" id="KW-0444">Lipid biosynthesis</keyword>
<dbReference type="PANTHER" id="PTHR30309:SF0">
    <property type="entry name" value="GLYCEROL-3-PHOSPHATE ACYLTRANSFERASE-RELATED"/>
    <property type="match status" value="1"/>
</dbReference>
<dbReference type="HAMAP" id="MF_01043">
    <property type="entry name" value="PlsY"/>
    <property type="match status" value="1"/>
</dbReference>
<evidence type="ECO:0000256" key="8">
    <source>
        <dbReference type="ARBA" id="ARBA00023209"/>
    </source>
</evidence>
<keyword evidence="9 10" id="KW-1208">Phospholipid metabolism</keyword>
<comment type="catalytic activity">
    <reaction evidence="10">
        <text>an acyl phosphate + sn-glycerol 3-phosphate = a 1-acyl-sn-glycero-3-phosphate + phosphate</text>
        <dbReference type="Rhea" id="RHEA:34075"/>
        <dbReference type="ChEBI" id="CHEBI:43474"/>
        <dbReference type="ChEBI" id="CHEBI:57597"/>
        <dbReference type="ChEBI" id="CHEBI:57970"/>
        <dbReference type="ChEBI" id="CHEBI:59918"/>
        <dbReference type="EC" id="2.3.1.275"/>
    </reaction>
</comment>
<dbReference type="PANTHER" id="PTHR30309">
    <property type="entry name" value="INNER MEMBRANE PROTEIN YGIH"/>
    <property type="match status" value="1"/>
</dbReference>
<dbReference type="GO" id="GO:0043772">
    <property type="term" value="F:acyl-phosphate glycerol-3-phosphate acyltransferase activity"/>
    <property type="evidence" value="ECO:0007669"/>
    <property type="project" value="UniProtKB-UniRule"/>
</dbReference>
<keyword evidence="4 10" id="KW-0812">Transmembrane</keyword>
<keyword evidence="11" id="KW-0012">Acyltransferase</keyword>
<comment type="pathway">
    <text evidence="10">Lipid metabolism; phospholipid metabolism.</text>
</comment>
<evidence type="ECO:0000256" key="4">
    <source>
        <dbReference type="ARBA" id="ARBA00022692"/>
    </source>
</evidence>
<evidence type="ECO:0000256" key="9">
    <source>
        <dbReference type="ARBA" id="ARBA00023264"/>
    </source>
</evidence>
<comment type="subunit">
    <text evidence="10">Probably interacts with PlsX.</text>
</comment>
<evidence type="ECO:0000256" key="2">
    <source>
        <dbReference type="ARBA" id="ARBA00022516"/>
    </source>
</evidence>
<reference evidence="11" key="1">
    <citation type="journal article" date="2014" name="Int. J. Syst. Evol. Microbiol.">
        <title>Complete genome sequence of Corynebacterium casei LMG S-19264T (=DSM 44701T), isolated from a smear-ripened cheese.</title>
        <authorList>
            <consortium name="US DOE Joint Genome Institute (JGI-PGF)"/>
            <person name="Walter F."/>
            <person name="Albersmeier A."/>
            <person name="Kalinowski J."/>
            <person name="Ruckert C."/>
        </authorList>
    </citation>
    <scope>NUCLEOTIDE SEQUENCE</scope>
    <source>
        <strain evidence="11">JCM 18487</strain>
    </source>
</reference>
<feature type="transmembrane region" description="Helical" evidence="10">
    <location>
        <begin position="51"/>
        <end position="77"/>
    </location>
</feature>
<feature type="transmembrane region" description="Helical" evidence="10">
    <location>
        <begin position="158"/>
        <end position="179"/>
    </location>
</feature>
<dbReference type="GO" id="GO:0005886">
    <property type="term" value="C:plasma membrane"/>
    <property type="evidence" value="ECO:0007669"/>
    <property type="project" value="UniProtKB-SubCell"/>
</dbReference>
<keyword evidence="5 10" id="KW-1133">Transmembrane helix</keyword>
<keyword evidence="12" id="KW-1185">Reference proteome</keyword>
<keyword evidence="1 10" id="KW-1003">Cell membrane</keyword>
<evidence type="ECO:0000256" key="1">
    <source>
        <dbReference type="ARBA" id="ARBA00022475"/>
    </source>
</evidence>
<comment type="subcellular location">
    <subcellularLocation>
        <location evidence="10">Cell membrane</location>
        <topology evidence="10">Multi-pass membrane protein</topology>
    </subcellularLocation>
</comment>
<dbReference type="AlphaFoldDB" id="A0A917KGB0"/>
<feature type="transmembrane region" description="Helical" evidence="10">
    <location>
        <begin position="116"/>
        <end position="138"/>
    </location>
</feature>
<gene>
    <name evidence="11" type="primary">plsY2</name>
    <name evidence="10" type="synonym">plsY</name>
    <name evidence="11" type="ORF">GCM10010885_19310</name>
</gene>
<feature type="transmembrane region" description="Helical" evidence="10">
    <location>
        <begin position="6"/>
        <end position="30"/>
    </location>
</feature>